<evidence type="ECO:0000256" key="1">
    <source>
        <dbReference type="ARBA" id="ARBA00009964"/>
    </source>
</evidence>
<evidence type="ECO:0000259" key="3">
    <source>
        <dbReference type="PROSITE" id="PS50994"/>
    </source>
</evidence>
<sequence length="454" mass="51912">MTKYNLALKQSLIEECLSASSVHEVALKHGLSPSLLRRWVKGFEKHGASGLIAKYSHYDAQFKLKVLQCIKQDGLSDQQACIRFDIRGPSSIRQWRKLYDEGGVEALQPHRLKESSMPRKPSRQPKASPALPADAELPPAQMLAELAYLRAENAYPKKARCLNPSGSPYCAAKKTQAVQGLRHEHPLALLLRAAALARSTFYYQSKTLLTDKHAGLKDRIRSVYHEHKGRYGYRRITATLGNSGELINHKKVYRLMQMIGLKSLVKVKKYRSYRGAEGLVAPDLLKREFKAQAPNQKWATDVTEFKVKGQKLFLSPLMDLYNGEILAYQINRRPEFKMVSTMLEKAFRRLNQGDRPILHSDQGWQYRQPTYRHMLAEKSIEQSMSRKGNCLDNAAMESFFGTLKSEFFYLESFESVEQLASGLEDYITYYNQDRISLRLNGLSPVQFRTQALNQ</sequence>
<dbReference type="InterPro" id="IPR012337">
    <property type="entry name" value="RNaseH-like_sf"/>
</dbReference>
<protein>
    <submittedName>
        <fullName evidence="4">IS3 family transposase</fullName>
    </submittedName>
</protein>
<evidence type="ECO:0000313" key="4">
    <source>
        <dbReference type="EMBL" id="PRB84208.1"/>
    </source>
</evidence>
<dbReference type="AlphaFoldDB" id="A0A2S9CUL7"/>
<dbReference type="Pfam" id="PF13333">
    <property type="entry name" value="rve_2"/>
    <property type="match status" value="1"/>
</dbReference>
<dbReference type="Gene3D" id="3.30.420.10">
    <property type="entry name" value="Ribonuclease H-like superfamily/Ribonuclease H"/>
    <property type="match status" value="1"/>
</dbReference>
<dbReference type="InterPro" id="IPR050900">
    <property type="entry name" value="Transposase_IS3/IS150/IS904"/>
</dbReference>
<comment type="caution">
    <text evidence="4">The sequence shown here is derived from an EMBL/GenBank/DDBJ whole genome shotgun (WGS) entry which is preliminary data.</text>
</comment>
<dbReference type="Pfam" id="PF01527">
    <property type="entry name" value="HTH_Tnp_1"/>
    <property type="match status" value="1"/>
</dbReference>
<comment type="similarity">
    <text evidence="1">Belongs to the transposase 8 family.</text>
</comment>
<reference evidence="4 5" key="1">
    <citation type="submission" date="2017-09" db="EMBL/GenBank/DDBJ databases">
        <title>Genomic, metabolic, and phenotypic characteristics of bacterial isolates from the natural microbiome of the model nematode Caenorhabditis elegans.</title>
        <authorList>
            <person name="Zimmermann J."/>
            <person name="Obeng N."/>
            <person name="Yang W."/>
            <person name="Obeng O."/>
            <person name="Kissoyan K."/>
            <person name="Pees B."/>
            <person name="Dirksen P."/>
            <person name="Hoppner M."/>
            <person name="Franke A."/>
            <person name="Rosenstiel P."/>
            <person name="Leippe M."/>
            <person name="Dierking K."/>
            <person name="Kaleta C."/>
            <person name="Schulenburg H."/>
        </authorList>
    </citation>
    <scope>NUCLEOTIDE SEQUENCE [LARGE SCALE GENOMIC DNA]</scope>
    <source>
        <strain evidence="4 5">MYb184</strain>
    </source>
</reference>
<proteinExistence type="inferred from homology"/>
<accession>A0A2S9CUL7</accession>
<dbReference type="PANTHER" id="PTHR46889">
    <property type="entry name" value="TRANSPOSASE INSF FOR INSERTION SEQUENCE IS3B-RELATED"/>
    <property type="match status" value="1"/>
</dbReference>
<feature type="region of interest" description="Disordered" evidence="2">
    <location>
        <begin position="109"/>
        <end position="133"/>
    </location>
</feature>
<dbReference type="Pfam" id="PF00665">
    <property type="entry name" value="rve"/>
    <property type="match status" value="1"/>
</dbReference>
<name>A0A2S9CUL7_PSECE</name>
<evidence type="ECO:0000313" key="5">
    <source>
        <dbReference type="Proteomes" id="UP000239458"/>
    </source>
</evidence>
<dbReference type="GO" id="GO:0015074">
    <property type="term" value="P:DNA integration"/>
    <property type="evidence" value="ECO:0007669"/>
    <property type="project" value="InterPro"/>
</dbReference>
<feature type="domain" description="Integrase catalytic" evidence="3">
    <location>
        <begin position="290"/>
        <end position="452"/>
    </location>
</feature>
<dbReference type="InterPro" id="IPR055247">
    <property type="entry name" value="InsJ-like_HTH"/>
</dbReference>
<dbReference type="Pfam" id="PF13518">
    <property type="entry name" value="HTH_28"/>
    <property type="match status" value="1"/>
</dbReference>
<dbReference type="RefSeq" id="WP_105226009.1">
    <property type="nucleotide sequence ID" value="NZ_PCQE01000129.1"/>
</dbReference>
<dbReference type="PANTHER" id="PTHR46889:SF4">
    <property type="entry name" value="TRANSPOSASE INSO FOR INSERTION SEQUENCE ELEMENT IS911B-RELATED"/>
    <property type="match status" value="1"/>
</dbReference>
<dbReference type="Gene3D" id="1.10.10.10">
    <property type="entry name" value="Winged helix-like DNA-binding domain superfamily/Winged helix DNA-binding domain"/>
    <property type="match status" value="1"/>
</dbReference>
<dbReference type="NCBIfam" id="NF033516">
    <property type="entry name" value="transpos_IS3"/>
    <property type="match status" value="1"/>
</dbReference>
<gene>
    <name evidence="4" type="ORF">CQ006_28010</name>
</gene>
<dbReference type="InterPro" id="IPR009057">
    <property type="entry name" value="Homeodomain-like_sf"/>
</dbReference>
<dbReference type="InterPro" id="IPR002514">
    <property type="entry name" value="Transposase_8"/>
</dbReference>
<dbReference type="SUPFAM" id="SSF53098">
    <property type="entry name" value="Ribonuclease H-like"/>
    <property type="match status" value="1"/>
</dbReference>
<organism evidence="4 5">
    <name type="scientific">Pseudomonas cedrina</name>
    <dbReference type="NCBI Taxonomy" id="651740"/>
    <lineage>
        <taxon>Bacteria</taxon>
        <taxon>Pseudomonadati</taxon>
        <taxon>Pseudomonadota</taxon>
        <taxon>Gammaproteobacteria</taxon>
        <taxon>Pseudomonadales</taxon>
        <taxon>Pseudomonadaceae</taxon>
        <taxon>Pseudomonas</taxon>
    </lineage>
</organism>
<dbReference type="InterPro" id="IPR025948">
    <property type="entry name" value="HTH-like_dom"/>
</dbReference>
<evidence type="ECO:0000256" key="2">
    <source>
        <dbReference type="SAM" id="MobiDB-lite"/>
    </source>
</evidence>
<dbReference type="EMBL" id="PCQE01000129">
    <property type="protein sequence ID" value="PRB84208.1"/>
    <property type="molecule type" value="Genomic_DNA"/>
</dbReference>
<dbReference type="Proteomes" id="UP000239458">
    <property type="component" value="Unassembled WGS sequence"/>
</dbReference>
<dbReference type="GO" id="GO:0043565">
    <property type="term" value="F:sequence-specific DNA binding"/>
    <property type="evidence" value="ECO:0007669"/>
    <property type="project" value="InterPro"/>
</dbReference>
<dbReference type="InterPro" id="IPR036388">
    <property type="entry name" value="WH-like_DNA-bd_sf"/>
</dbReference>
<dbReference type="SUPFAM" id="SSF46689">
    <property type="entry name" value="Homeodomain-like"/>
    <property type="match status" value="1"/>
</dbReference>
<dbReference type="InterPro" id="IPR010921">
    <property type="entry name" value="Trp_repressor/repl_initiator"/>
</dbReference>
<dbReference type="InterPro" id="IPR001584">
    <property type="entry name" value="Integrase_cat-core"/>
</dbReference>
<dbReference type="InterPro" id="IPR036397">
    <property type="entry name" value="RNaseH_sf"/>
</dbReference>
<dbReference type="InterPro" id="IPR048020">
    <property type="entry name" value="Transpos_IS3"/>
</dbReference>
<dbReference type="SUPFAM" id="SSF48295">
    <property type="entry name" value="TrpR-like"/>
    <property type="match status" value="1"/>
</dbReference>
<dbReference type="PROSITE" id="PS50994">
    <property type="entry name" value="INTEGRASE"/>
    <property type="match status" value="1"/>
</dbReference>
<dbReference type="Pfam" id="PF13276">
    <property type="entry name" value="HTH_21"/>
    <property type="match status" value="1"/>
</dbReference>